<name>H1VBS6_COLHI</name>
<dbReference type="STRING" id="759273.H1VBS6"/>
<dbReference type="Gene3D" id="1.10.630.10">
    <property type="entry name" value="Cytochrome P450"/>
    <property type="match status" value="1"/>
</dbReference>
<evidence type="ECO:0008006" key="9">
    <source>
        <dbReference type="Google" id="ProtNLM"/>
    </source>
</evidence>
<dbReference type="GO" id="GO:0016705">
    <property type="term" value="F:oxidoreductase activity, acting on paired donors, with incorporation or reduction of molecular oxygen"/>
    <property type="evidence" value="ECO:0007669"/>
    <property type="project" value="InterPro"/>
</dbReference>
<evidence type="ECO:0000313" key="8">
    <source>
        <dbReference type="Proteomes" id="UP000007174"/>
    </source>
</evidence>
<evidence type="ECO:0000313" key="7">
    <source>
        <dbReference type="EMBL" id="CCF37679.1"/>
    </source>
</evidence>
<keyword evidence="3 5" id="KW-0479">Metal-binding</keyword>
<evidence type="ECO:0000256" key="4">
    <source>
        <dbReference type="ARBA" id="ARBA00023004"/>
    </source>
</evidence>
<evidence type="ECO:0000256" key="1">
    <source>
        <dbReference type="ARBA" id="ARBA00001971"/>
    </source>
</evidence>
<organism evidence="7 8">
    <name type="scientific">Colletotrichum higginsianum (strain IMI 349063)</name>
    <name type="common">Crucifer anthracnose fungus</name>
    <dbReference type="NCBI Taxonomy" id="759273"/>
    <lineage>
        <taxon>Eukaryota</taxon>
        <taxon>Fungi</taxon>
        <taxon>Dikarya</taxon>
        <taxon>Ascomycota</taxon>
        <taxon>Pezizomycotina</taxon>
        <taxon>Sordariomycetes</taxon>
        <taxon>Hypocreomycetidae</taxon>
        <taxon>Glomerellales</taxon>
        <taxon>Glomerellaceae</taxon>
        <taxon>Colletotrichum</taxon>
        <taxon>Colletotrichum destructivum species complex</taxon>
    </lineage>
</organism>
<dbReference type="InterPro" id="IPR017972">
    <property type="entry name" value="Cyt_P450_CS"/>
</dbReference>
<comment type="cofactor">
    <cofactor evidence="1 5">
        <name>heme</name>
        <dbReference type="ChEBI" id="CHEBI:30413"/>
    </cofactor>
</comment>
<dbReference type="eggNOG" id="KOG0156">
    <property type="taxonomic scope" value="Eukaryota"/>
</dbReference>
<keyword evidence="4 5" id="KW-0408">Iron</keyword>
<dbReference type="VEuPathDB" id="FungiDB:CH63R_09152"/>
<feature type="binding site" description="axial binding residue" evidence="5">
    <location>
        <position position="93"/>
    </location>
    <ligand>
        <name>heme</name>
        <dbReference type="ChEBI" id="CHEBI:30413"/>
    </ligand>
    <ligandPart>
        <name>Fe</name>
        <dbReference type="ChEBI" id="CHEBI:18248"/>
    </ligandPart>
</feature>
<reference evidence="8" key="1">
    <citation type="journal article" date="2012" name="Nat. Genet.">
        <title>Lifestyle transitions in plant pathogenic Colletotrichum fungi deciphered by genome and transcriptome analyses.</title>
        <authorList>
            <person name="O'Connell R.J."/>
            <person name="Thon M.R."/>
            <person name="Hacquard S."/>
            <person name="Amyotte S.G."/>
            <person name="Kleemann J."/>
            <person name="Torres M.F."/>
            <person name="Damm U."/>
            <person name="Buiate E.A."/>
            <person name="Epstein L."/>
            <person name="Alkan N."/>
            <person name="Altmueller J."/>
            <person name="Alvarado-Balderrama L."/>
            <person name="Bauser C.A."/>
            <person name="Becker C."/>
            <person name="Birren B.W."/>
            <person name="Chen Z."/>
            <person name="Choi J."/>
            <person name="Crouch J.A."/>
            <person name="Duvick J.P."/>
            <person name="Farman M.A."/>
            <person name="Gan P."/>
            <person name="Heiman D."/>
            <person name="Henrissat B."/>
            <person name="Howard R.J."/>
            <person name="Kabbage M."/>
            <person name="Koch C."/>
            <person name="Kracher B."/>
            <person name="Kubo Y."/>
            <person name="Law A.D."/>
            <person name="Lebrun M.-H."/>
            <person name="Lee Y.-H."/>
            <person name="Miyara I."/>
            <person name="Moore N."/>
            <person name="Neumann U."/>
            <person name="Nordstroem K."/>
            <person name="Panaccione D.G."/>
            <person name="Panstruga R."/>
            <person name="Place M."/>
            <person name="Proctor R.H."/>
            <person name="Prusky D."/>
            <person name="Rech G."/>
            <person name="Reinhardt R."/>
            <person name="Rollins J.A."/>
            <person name="Rounsley S."/>
            <person name="Schardl C.L."/>
            <person name="Schwartz D.C."/>
            <person name="Shenoy N."/>
            <person name="Shirasu K."/>
            <person name="Sikhakolli U.R."/>
            <person name="Stueber K."/>
            <person name="Sukno S.A."/>
            <person name="Sweigard J.A."/>
            <person name="Takano Y."/>
            <person name="Takahara H."/>
            <person name="Trail F."/>
            <person name="van der Does H.C."/>
            <person name="Voll L.M."/>
            <person name="Will I."/>
            <person name="Young S."/>
            <person name="Zeng Q."/>
            <person name="Zhang J."/>
            <person name="Zhou S."/>
            <person name="Dickman M.B."/>
            <person name="Schulze-Lefert P."/>
            <person name="Ver Loren van Themaat E."/>
            <person name="Ma L.-J."/>
            <person name="Vaillancourt L.J."/>
        </authorList>
    </citation>
    <scope>NUCLEOTIDE SEQUENCE [LARGE SCALE GENOMIC DNA]</scope>
    <source>
        <strain evidence="8">IMI 349063</strain>
    </source>
</reference>
<dbReference type="GO" id="GO:0004497">
    <property type="term" value="F:monooxygenase activity"/>
    <property type="evidence" value="ECO:0007669"/>
    <property type="project" value="UniProtKB-KW"/>
</dbReference>
<evidence type="ECO:0000256" key="3">
    <source>
        <dbReference type="ARBA" id="ARBA00022723"/>
    </source>
</evidence>
<dbReference type="GO" id="GO:0005506">
    <property type="term" value="F:iron ion binding"/>
    <property type="evidence" value="ECO:0007669"/>
    <property type="project" value="InterPro"/>
</dbReference>
<proteinExistence type="inferred from homology"/>
<dbReference type="Pfam" id="PF00067">
    <property type="entry name" value="p450"/>
    <property type="match status" value="1"/>
</dbReference>
<dbReference type="InterPro" id="IPR050121">
    <property type="entry name" value="Cytochrome_P450_monoxygenase"/>
</dbReference>
<dbReference type="SUPFAM" id="SSF48264">
    <property type="entry name" value="Cytochrome P450"/>
    <property type="match status" value="1"/>
</dbReference>
<protein>
    <recommendedName>
        <fullName evidence="9">Cytochrome P450</fullName>
    </recommendedName>
</protein>
<keyword evidence="6" id="KW-0503">Monooxygenase</keyword>
<dbReference type="GO" id="GO:0020037">
    <property type="term" value="F:heme binding"/>
    <property type="evidence" value="ECO:0007669"/>
    <property type="project" value="InterPro"/>
</dbReference>
<sequence>SSCVKEALRYAMAVPGRLPRIVPEPGMGAEALVVDGKHIPPGACVSISAYSVHFDESIWGADARSFIPERWLTDDGKHLEKYLVTFSKGARQCLGINLAYAEATLTLAMVVNRFRFTADKTLKESDLKRVDNFTMGYEGTGIRAEVHEDYQKA</sequence>
<dbReference type="Proteomes" id="UP000007174">
    <property type="component" value="Unassembled WGS sequence"/>
</dbReference>
<feature type="non-terminal residue" evidence="7">
    <location>
        <position position="1"/>
    </location>
</feature>
<dbReference type="AlphaFoldDB" id="H1VBS6"/>
<evidence type="ECO:0000256" key="6">
    <source>
        <dbReference type="RuleBase" id="RU000461"/>
    </source>
</evidence>
<comment type="similarity">
    <text evidence="6">Belongs to the cytochrome P450 family.</text>
</comment>
<dbReference type="PRINTS" id="PR00463">
    <property type="entry name" value="EP450I"/>
</dbReference>
<accession>H1VBS6</accession>
<evidence type="ECO:0000256" key="5">
    <source>
        <dbReference type="PIRSR" id="PIRSR602401-1"/>
    </source>
</evidence>
<dbReference type="HOGENOM" id="CLU_1717570_0_0_1"/>
<gene>
    <name evidence="7" type="ORF">CH063_08956</name>
</gene>
<evidence type="ECO:0000256" key="2">
    <source>
        <dbReference type="ARBA" id="ARBA00022617"/>
    </source>
</evidence>
<dbReference type="EMBL" id="CACQ02002577">
    <property type="protein sequence ID" value="CCF37679.1"/>
    <property type="molecule type" value="Genomic_DNA"/>
</dbReference>
<dbReference type="PANTHER" id="PTHR24305:SF234">
    <property type="entry name" value="CYTOCHROME P450"/>
    <property type="match status" value="1"/>
</dbReference>
<keyword evidence="2 5" id="KW-0349">Heme</keyword>
<keyword evidence="6" id="KW-0560">Oxidoreductase</keyword>
<dbReference type="InterPro" id="IPR001128">
    <property type="entry name" value="Cyt_P450"/>
</dbReference>
<dbReference type="PANTHER" id="PTHR24305">
    <property type="entry name" value="CYTOCHROME P450"/>
    <property type="match status" value="1"/>
</dbReference>
<dbReference type="PROSITE" id="PS00086">
    <property type="entry name" value="CYTOCHROME_P450"/>
    <property type="match status" value="1"/>
</dbReference>
<dbReference type="InterPro" id="IPR002401">
    <property type="entry name" value="Cyt_P450_E_grp-I"/>
</dbReference>
<dbReference type="InterPro" id="IPR036396">
    <property type="entry name" value="Cyt_P450_sf"/>
</dbReference>